<dbReference type="EMBL" id="MT144107">
    <property type="protein sequence ID" value="QJA48874.1"/>
    <property type="molecule type" value="Genomic_DNA"/>
</dbReference>
<proteinExistence type="predicted"/>
<reference evidence="1" key="1">
    <citation type="submission" date="2020-03" db="EMBL/GenBank/DDBJ databases">
        <title>The deep terrestrial virosphere.</title>
        <authorList>
            <person name="Holmfeldt K."/>
            <person name="Nilsson E."/>
            <person name="Simone D."/>
            <person name="Lopez-Fernandez M."/>
            <person name="Wu X."/>
            <person name="de Brujin I."/>
            <person name="Lundin D."/>
            <person name="Andersson A."/>
            <person name="Bertilsson S."/>
            <person name="Dopson M."/>
        </authorList>
    </citation>
    <scope>NUCLEOTIDE SEQUENCE</scope>
    <source>
        <strain evidence="2">MM415A01289</strain>
        <strain evidence="1">TM448A01177</strain>
    </source>
</reference>
<evidence type="ECO:0000313" key="2">
    <source>
        <dbReference type="EMBL" id="QJA77516.1"/>
    </source>
</evidence>
<gene>
    <name evidence="2" type="ORF">MM415A01289_0002</name>
    <name evidence="1" type="ORF">TM448A01177_0002</name>
</gene>
<name>A0A6H1ZMU1_9ZZZZ</name>
<evidence type="ECO:0000313" key="1">
    <source>
        <dbReference type="EMBL" id="QJA48874.1"/>
    </source>
</evidence>
<organism evidence="1">
    <name type="scientific">viral metagenome</name>
    <dbReference type="NCBI Taxonomy" id="1070528"/>
    <lineage>
        <taxon>unclassified sequences</taxon>
        <taxon>metagenomes</taxon>
        <taxon>organismal metagenomes</taxon>
    </lineage>
</organism>
<protein>
    <submittedName>
        <fullName evidence="1">Uncharacterized protein</fullName>
    </submittedName>
</protein>
<accession>A0A6H1ZMU1</accession>
<dbReference type="AlphaFoldDB" id="A0A6H1ZMU1"/>
<dbReference type="EMBL" id="MT142287">
    <property type="protein sequence ID" value="QJA77516.1"/>
    <property type="molecule type" value="Genomic_DNA"/>
</dbReference>
<sequence length="111" mass="11993">MANPNYEFQGLPDETERIVVTDVAQQFTTAQYMKNSSPAIAVVITCETHQIRFCLGGSTPTAGATGLGHILYVGQSLRLSSGRAIQTFSFINHTDQSAGVIQATWEFEPGV</sequence>